<dbReference type="InterPro" id="IPR012338">
    <property type="entry name" value="Beta-lactam/transpept-like"/>
</dbReference>
<dbReference type="GO" id="GO:0030655">
    <property type="term" value="P:beta-lactam antibiotic catabolic process"/>
    <property type="evidence" value="ECO:0007669"/>
    <property type="project" value="InterPro"/>
</dbReference>
<reference evidence="2 3" key="1">
    <citation type="journal article" date="2014" name="BMC Genomics">
        <title>Comparison of environmental and isolate Sulfobacillus genomes reveals diverse carbon, sulfur, nitrogen, and hydrogen metabolisms.</title>
        <authorList>
            <person name="Justice N.B."/>
            <person name="Norman A."/>
            <person name="Brown C.T."/>
            <person name="Singh A."/>
            <person name="Thomas B.C."/>
            <person name="Banfield J.F."/>
        </authorList>
    </citation>
    <scope>NUCLEOTIDE SEQUENCE [LARGE SCALE GENOMIC DNA]</scope>
    <source>
        <strain evidence="2">AMDSBA1</strain>
    </source>
</reference>
<dbReference type="InterPro" id="IPR045155">
    <property type="entry name" value="Beta-lactam_cat"/>
</dbReference>
<dbReference type="Gene3D" id="3.40.710.10">
    <property type="entry name" value="DD-peptidase/beta-lactamase superfamily"/>
    <property type="match status" value="1"/>
</dbReference>
<dbReference type="EMBL" id="PXYT01000077">
    <property type="protein sequence ID" value="PSR24461.1"/>
    <property type="molecule type" value="Genomic_DNA"/>
</dbReference>
<dbReference type="Proteomes" id="UP000242699">
    <property type="component" value="Unassembled WGS sequence"/>
</dbReference>
<dbReference type="PANTHER" id="PTHR35333:SF3">
    <property type="entry name" value="BETA-LACTAMASE-TYPE TRANSPEPTIDASE FOLD CONTAINING PROTEIN"/>
    <property type="match status" value="1"/>
</dbReference>
<evidence type="ECO:0000259" key="1">
    <source>
        <dbReference type="Pfam" id="PF13354"/>
    </source>
</evidence>
<dbReference type="GO" id="GO:0008800">
    <property type="term" value="F:beta-lactamase activity"/>
    <property type="evidence" value="ECO:0007669"/>
    <property type="project" value="InterPro"/>
</dbReference>
<gene>
    <name evidence="2" type="ORF">C7B43_18950</name>
</gene>
<accession>A0A2T2WQE7</accession>
<evidence type="ECO:0000313" key="3">
    <source>
        <dbReference type="Proteomes" id="UP000242699"/>
    </source>
</evidence>
<dbReference type="Pfam" id="PF13354">
    <property type="entry name" value="Beta-lactamase2"/>
    <property type="match status" value="1"/>
</dbReference>
<comment type="caution">
    <text evidence="2">The sequence shown here is derived from an EMBL/GenBank/DDBJ whole genome shotgun (WGS) entry which is preliminary data.</text>
</comment>
<organism evidence="2 3">
    <name type="scientific">Sulfobacillus benefaciens</name>
    <dbReference type="NCBI Taxonomy" id="453960"/>
    <lineage>
        <taxon>Bacteria</taxon>
        <taxon>Bacillati</taxon>
        <taxon>Bacillota</taxon>
        <taxon>Clostridia</taxon>
        <taxon>Eubacteriales</taxon>
        <taxon>Clostridiales Family XVII. Incertae Sedis</taxon>
        <taxon>Sulfobacillus</taxon>
    </lineage>
</organism>
<dbReference type="SUPFAM" id="SSF56601">
    <property type="entry name" value="beta-lactamase/transpeptidase-like"/>
    <property type="match status" value="1"/>
</dbReference>
<protein>
    <recommendedName>
        <fullName evidence="1">Beta-lactamase class A catalytic domain-containing protein</fullName>
    </recommendedName>
</protein>
<dbReference type="PANTHER" id="PTHR35333">
    <property type="entry name" value="BETA-LACTAMASE"/>
    <property type="match status" value="1"/>
</dbReference>
<proteinExistence type="predicted"/>
<evidence type="ECO:0000313" key="2">
    <source>
        <dbReference type="EMBL" id="PSR24461.1"/>
    </source>
</evidence>
<name>A0A2T2WQE7_9FIRM</name>
<dbReference type="AlphaFoldDB" id="A0A2T2WQE7"/>
<sequence>MVSCDGDEMETMGYRRTSVVALQELIDSLPGRYAVFAKNLVNNKTFDYHANETFPSASVIKIPILMELYRRVEESHLSLDHLLLMGKEDQVGGSGVLKDLTPATEYSLRDLATLMITVSDNTATNLLIDYLGVDNINATIRHLGAQNTELIRKLQRVPAEQHSRVNHTCAYDMALLMEKLATGTATSLAVSEEMVSLLSRCQGPVSIAKAPADPPFVGKNDVLIAHKTGSLSEACHDVGIVYSPQINYIAAILSEGAPYPTLLTNTRRIGSHLTRVLR</sequence>
<dbReference type="InterPro" id="IPR000871">
    <property type="entry name" value="Beta-lactam_class-A"/>
</dbReference>
<feature type="domain" description="Beta-lactamase class A catalytic" evidence="1">
    <location>
        <begin position="35"/>
        <end position="253"/>
    </location>
</feature>
<dbReference type="GO" id="GO:0046677">
    <property type="term" value="P:response to antibiotic"/>
    <property type="evidence" value="ECO:0007669"/>
    <property type="project" value="InterPro"/>
</dbReference>